<keyword evidence="13" id="KW-1185">Reference proteome</keyword>
<evidence type="ECO:0000256" key="2">
    <source>
        <dbReference type="ARBA" id="ARBA00022448"/>
    </source>
</evidence>
<dbReference type="InterPro" id="IPR011527">
    <property type="entry name" value="ABC1_TM_dom"/>
</dbReference>
<feature type="transmembrane region" description="Helical" evidence="9">
    <location>
        <begin position="272"/>
        <end position="295"/>
    </location>
</feature>
<feature type="domain" description="ABC transporter" evidence="10">
    <location>
        <begin position="367"/>
        <end position="601"/>
    </location>
</feature>
<evidence type="ECO:0000256" key="3">
    <source>
        <dbReference type="ARBA" id="ARBA00022475"/>
    </source>
</evidence>
<dbReference type="GO" id="GO:0005886">
    <property type="term" value="C:plasma membrane"/>
    <property type="evidence" value="ECO:0007669"/>
    <property type="project" value="UniProtKB-SubCell"/>
</dbReference>
<dbReference type="InterPro" id="IPR003593">
    <property type="entry name" value="AAA+_ATPase"/>
</dbReference>
<dbReference type="PANTHER" id="PTHR43394">
    <property type="entry name" value="ATP-DEPENDENT PERMEASE MDL1, MITOCHONDRIAL"/>
    <property type="match status" value="1"/>
</dbReference>
<evidence type="ECO:0000259" key="11">
    <source>
        <dbReference type="PROSITE" id="PS50929"/>
    </source>
</evidence>
<dbReference type="SMART" id="SM00382">
    <property type="entry name" value="AAA"/>
    <property type="match status" value="1"/>
</dbReference>
<comment type="subcellular location">
    <subcellularLocation>
        <location evidence="1">Cell membrane</location>
        <topology evidence="1">Multi-pass membrane protein</topology>
    </subcellularLocation>
</comment>
<dbReference type="SUPFAM" id="SSF52540">
    <property type="entry name" value="P-loop containing nucleoside triphosphate hydrolases"/>
    <property type="match status" value="1"/>
</dbReference>
<feature type="domain" description="ABC transmembrane type-1" evidence="11">
    <location>
        <begin position="51"/>
        <end position="333"/>
    </location>
</feature>
<dbReference type="InterPro" id="IPR017871">
    <property type="entry name" value="ABC_transporter-like_CS"/>
</dbReference>
<dbReference type="GO" id="GO:0015421">
    <property type="term" value="F:ABC-type oligopeptide transporter activity"/>
    <property type="evidence" value="ECO:0007669"/>
    <property type="project" value="TreeGrafter"/>
</dbReference>
<dbReference type="EMBL" id="BMZS01000003">
    <property type="protein sequence ID" value="GHD45364.1"/>
    <property type="molecule type" value="Genomic_DNA"/>
</dbReference>
<name>A0A918XR46_9PROT</name>
<dbReference type="InterPro" id="IPR036640">
    <property type="entry name" value="ABC1_TM_sf"/>
</dbReference>
<keyword evidence="5" id="KW-0547">Nucleotide-binding</keyword>
<dbReference type="Pfam" id="PF00664">
    <property type="entry name" value="ABC_membrane"/>
    <property type="match status" value="1"/>
</dbReference>
<reference evidence="12" key="2">
    <citation type="submission" date="2020-09" db="EMBL/GenBank/DDBJ databases">
        <authorList>
            <person name="Sun Q."/>
            <person name="Kim S."/>
        </authorList>
    </citation>
    <scope>NUCLEOTIDE SEQUENCE</scope>
    <source>
        <strain evidence="12">KCTC 42651</strain>
    </source>
</reference>
<keyword evidence="6" id="KW-0067">ATP-binding</keyword>
<dbReference type="Gene3D" id="3.40.50.300">
    <property type="entry name" value="P-loop containing nucleotide triphosphate hydrolases"/>
    <property type="match status" value="1"/>
</dbReference>
<dbReference type="PROSITE" id="PS50929">
    <property type="entry name" value="ABC_TM1F"/>
    <property type="match status" value="1"/>
</dbReference>
<dbReference type="FunFam" id="3.40.50.300:FF:000221">
    <property type="entry name" value="Multidrug ABC transporter ATP-binding protein"/>
    <property type="match status" value="1"/>
</dbReference>
<evidence type="ECO:0000313" key="12">
    <source>
        <dbReference type="EMBL" id="GHD45364.1"/>
    </source>
</evidence>
<dbReference type="InterPro" id="IPR003439">
    <property type="entry name" value="ABC_transporter-like_ATP-bd"/>
</dbReference>
<feature type="transmembrane region" description="Helical" evidence="9">
    <location>
        <begin position="46"/>
        <end position="71"/>
    </location>
</feature>
<evidence type="ECO:0000256" key="8">
    <source>
        <dbReference type="ARBA" id="ARBA00023136"/>
    </source>
</evidence>
<dbReference type="CDD" id="cd18552">
    <property type="entry name" value="ABC_6TM_MsbA_like"/>
    <property type="match status" value="1"/>
</dbReference>
<dbReference type="AlphaFoldDB" id="A0A918XR46"/>
<accession>A0A918XR46</accession>
<keyword evidence="2" id="KW-0813">Transport</keyword>
<organism evidence="12 13">
    <name type="scientific">Thalassobaculum fulvum</name>
    <dbReference type="NCBI Taxonomy" id="1633335"/>
    <lineage>
        <taxon>Bacteria</taxon>
        <taxon>Pseudomonadati</taxon>
        <taxon>Pseudomonadota</taxon>
        <taxon>Alphaproteobacteria</taxon>
        <taxon>Rhodospirillales</taxon>
        <taxon>Thalassobaculaceae</taxon>
        <taxon>Thalassobaculum</taxon>
    </lineage>
</organism>
<feature type="transmembrane region" description="Helical" evidence="9">
    <location>
        <begin position="86"/>
        <end position="107"/>
    </location>
</feature>
<reference evidence="12" key="1">
    <citation type="journal article" date="2014" name="Int. J. Syst. Evol. Microbiol.">
        <title>Complete genome sequence of Corynebacterium casei LMG S-19264T (=DSM 44701T), isolated from a smear-ripened cheese.</title>
        <authorList>
            <consortium name="US DOE Joint Genome Institute (JGI-PGF)"/>
            <person name="Walter F."/>
            <person name="Albersmeier A."/>
            <person name="Kalinowski J."/>
            <person name="Ruckert C."/>
        </authorList>
    </citation>
    <scope>NUCLEOTIDE SEQUENCE</scope>
    <source>
        <strain evidence="12">KCTC 42651</strain>
    </source>
</reference>
<dbReference type="InterPro" id="IPR039421">
    <property type="entry name" value="Type_1_exporter"/>
</dbReference>
<evidence type="ECO:0000313" key="13">
    <source>
        <dbReference type="Proteomes" id="UP000630353"/>
    </source>
</evidence>
<feature type="transmembrane region" description="Helical" evidence="9">
    <location>
        <begin position="161"/>
        <end position="182"/>
    </location>
</feature>
<dbReference type="Pfam" id="PF00005">
    <property type="entry name" value="ABC_tran"/>
    <property type="match status" value="1"/>
</dbReference>
<proteinExistence type="predicted"/>
<evidence type="ECO:0000259" key="10">
    <source>
        <dbReference type="PROSITE" id="PS50893"/>
    </source>
</evidence>
<sequence>MPRRQVAGIAREPMSARKPEKSRIPIDDQRSLPLIRRLWREFVRPYAVWLVGAAVASAVVAAATAGTAWLLDPVVNKVFVDRDRDMLWLIGCAVLAIFAVKSTAAYLQEAVLAFVGQRIVADVQDRLFRHLLDQDVALFQSRQTGTLVSHFTFDVQALRQAVSTALVGLGRDGLSIVFLAGVMVYQDWLLSLIALVVAPITVAPIQRLGKRMRRVSGESQERMGELTTLLGQAFHGIRVIKAYGMEEAERRRVGAVIEAMFRLAFRQGRVRAAVQPIIDVFGGVAVAGVIVYGGLRVMDGVTTPGAFFSFIAAVLMAYQPLRGLGKVNTTLQEGLASADRLFALLDRQSSIADAPGAVALERAPAAVAFDGVSFSYPDGTEALAGLDMKAPAGKVTALVGPSGAGKSTVLQLIPRFYDVQQGTVKVAGRDVRELTVKSLRAAIAVVSQEVVLFDDTVAENIRYGRPDASDDEVRAAAEAAAAHGFISEMPDGYATRVGEHGLKLSGGQRQRIAIARAILKDAPILLLDEATSALDTESERQIQAALARLMVGRTTIVIAHRLSTVHGADVIHAFERGRVVESGTHAELLARSGLYARLHALQFREDERPAAAAAVG</sequence>
<dbReference type="GO" id="GO:0016887">
    <property type="term" value="F:ATP hydrolysis activity"/>
    <property type="evidence" value="ECO:0007669"/>
    <property type="project" value="InterPro"/>
</dbReference>
<evidence type="ECO:0000256" key="7">
    <source>
        <dbReference type="ARBA" id="ARBA00022989"/>
    </source>
</evidence>
<evidence type="ECO:0000256" key="6">
    <source>
        <dbReference type="ARBA" id="ARBA00022840"/>
    </source>
</evidence>
<dbReference type="SUPFAM" id="SSF90123">
    <property type="entry name" value="ABC transporter transmembrane region"/>
    <property type="match status" value="1"/>
</dbReference>
<keyword evidence="4 9" id="KW-0812">Transmembrane</keyword>
<comment type="caution">
    <text evidence="12">The sequence shown here is derived from an EMBL/GenBank/DDBJ whole genome shotgun (WGS) entry which is preliminary data.</text>
</comment>
<feature type="transmembrane region" description="Helical" evidence="9">
    <location>
        <begin position="188"/>
        <end position="205"/>
    </location>
</feature>
<protein>
    <submittedName>
        <fullName evidence="12">ABC transporter permease</fullName>
    </submittedName>
</protein>
<keyword evidence="7 9" id="KW-1133">Transmembrane helix</keyword>
<dbReference type="PROSITE" id="PS50893">
    <property type="entry name" value="ABC_TRANSPORTER_2"/>
    <property type="match status" value="1"/>
</dbReference>
<dbReference type="Gene3D" id="1.20.1560.10">
    <property type="entry name" value="ABC transporter type 1, transmembrane domain"/>
    <property type="match status" value="1"/>
</dbReference>
<dbReference type="PANTHER" id="PTHR43394:SF1">
    <property type="entry name" value="ATP-BINDING CASSETTE SUB-FAMILY B MEMBER 10, MITOCHONDRIAL"/>
    <property type="match status" value="1"/>
</dbReference>
<dbReference type="Proteomes" id="UP000630353">
    <property type="component" value="Unassembled WGS sequence"/>
</dbReference>
<keyword evidence="3" id="KW-1003">Cell membrane</keyword>
<dbReference type="InterPro" id="IPR027417">
    <property type="entry name" value="P-loop_NTPase"/>
</dbReference>
<evidence type="ECO:0000256" key="4">
    <source>
        <dbReference type="ARBA" id="ARBA00022692"/>
    </source>
</evidence>
<keyword evidence="8 9" id="KW-0472">Membrane</keyword>
<evidence type="ECO:0000256" key="9">
    <source>
        <dbReference type="SAM" id="Phobius"/>
    </source>
</evidence>
<gene>
    <name evidence="12" type="ORF">GCM10017083_13200</name>
</gene>
<evidence type="ECO:0000256" key="5">
    <source>
        <dbReference type="ARBA" id="ARBA00022741"/>
    </source>
</evidence>
<dbReference type="GO" id="GO:0005524">
    <property type="term" value="F:ATP binding"/>
    <property type="evidence" value="ECO:0007669"/>
    <property type="project" value="UniProtKB-KW"/>
</dbReference>
<dbReference type="PROSITE" id="PS00211">
    <property type="entry name" value="ABC_TRANSPORTER_1"/>
    <property type="match status" value="1"/>
</dbReference>
<evidence type="ECO:0000256" key="1">
    <source>
        <dbReference type="ARBA" id="ARBA00004651"/>
    </source>
</evidence>